<dbReference type="EMBL" id="VSRR010005187">
    <property type="protein sequence ID" value="MPC41791.1"/>
    <property type="molecule type" value="Genomic_DNA"/>
</dbReference>
<sequence length="130" mass="14190">MEYKNSILDRCENQAVSTCGPVYLSITGARQVASYILSVMQMSVNFTGGALLIDSPLLLLREMETLLLRRHSAKLQVLVVKMRPSTEGVNHRNSPLCIIHLVVFPQPGAAPSPQPSGDVVRCGLDTNETI</sequence>
<proteinExistence type="predicted"/>
<keyword evidence="2" id="KW-1185">Reference proteome</keyword>
<reference evidence="1 2" key="1">
    <citation type="submission" date="2019-05" db="EMBL/GenBank/DDBJ databases">
        <title>Another draft genome of Portunus trituberculatus and its Hox gene families provides insights of decapod evolution.</title>
        <authorList>
            <person name="Jeong J.-H."/>
            <person name="Song I."/>
            <person name="Kim S."/>
            <person name="Choi T."/>
            <person name="Kim D."/>
            <person name="Ryu S."/>
            <person name="Kim W."/>
        </authorList>
    </citation>
    <scope>NUCLEOTIDE SEQUENCE [LARGE SCALE GENOMIC DNA]</scope>
    <source>
        <tissue evidence="1">Muscle</tissue>
    </source>
</reference>
<organism evidence="1 2">
    <name type="scientific">Portunus trituberculatus</name>
    <name type="common">Swimming crab</name>
    <name type="synonym">Neptunus trituberculatus</name>
    <dbReference type="NCBI Taxonomy" id="210409"/>
    <lineage>
        <taxon>Eukaryota</taxon>
        <taxon>Metazoa</taxon>
        <taxon>Ecdysozoa</taxon>
        <taxon>Arthropoda</taxon>
        <taxon>Crustacea</taxon>
        <taxon>Multicrustacea</taxon>
        <taxon>Malacostraca</taxon>
        <taxon>Eumalacostraca</taxon>
        <taxon>Eucarida</taxon>
        <taxon>Decapoda</taxon>
        <taxon>Pleocyemata</taxon>
        <taxon>Brachyura</taxon>
        <taxon>Eubrachyura</taxon>
        <taxon>Portunoidea</taxon>
        <taxon>Portunidae</taxon>
        <taxon>Portuninae</taxon>
        <taxon>Portunus</taxon>
    </lineage>
</organism>
<comment type="caution">
    <text evidence="1">The sequence shown here is derived from an EMBL/GenBank/DDBJ whole genome shotgun (WGS) entry which is preliminary data.</text>
</comment>
<dbReference type="Proteomes" id="UP000324222">
    <property type="component" value="Unassembled WGS sequence"/>
</dbReference>
<dbReference type="AlphaFoldDB" id="A0A5B7F435"/>
<evidence type="ECO:0000313" key="1">
    <source>
        <dbReference type="EMBL" id="MPC41791.1"/>
    </source>
</evidence>
<gene>
    <name evidence="1" type="ORF">E2C01_035395</name>
</gene>
<accession>A0A5B7F435</accession>
<protein>
    <submittedName>
        <fullName evidence="1">Uncharacterized protein</fullName>
    </submittedName>
</protein>
<evidence type="ECO:0000313" key="2">
    <source>
        <dbReference type="Proteomes" id="UP000324222"/>
    </source>
</evidence>
<name>A0A5B7F435_PORTR</name>